<evidence type="ECO:0000256" key="3">
    <source>
        <dbReference type="ARBA" id="ARBA00022741"/>
    </source>
</evidence>
<dbReference type="AlphaFoldDB" id="A0A6P2BRS8"/>
<dbReference type="PANTHER" id="PTHR43790">
    <property type="entry name" value="CARBOHYDRATE TRANSPORT ATP-BINDING PROTEIN MG119-RELATED"/>
    <property type="match status" value="1"/>
</dbReference>
<evidence type="ECO:0000313" key="8">
    <source>
        <dbReference type="Proteomes" id="UP000460272"/>
    </source>
</evidence>
<evidence type="ECO:0000256" key="4">
    <source>
        <dbReference type="ARBA" id="ARBA00022840"/>
    </source>
</evidence>
<reference evidence="7 8" key="1">
    <citation type="submission" date="2018-11" db="EMBL/GenBank/DDBJ databases">
        <title>Trebonia kvetii gen.nov., sp.nov., a novel acidophilic actinobacterium, and proposal of the new actinobacterial family Treboniaceae fam. nov.</title>
        <authorList>
            <person name="Rapoport D."/>
            <person name="Sagova-Mareckova M."/>
            <person name="Sedlacek I."/>
            <person name="Provaznik J."/>
            <person name="Kralova S."/>
            <person name="Pavlinic D."/>
            <person name="Benes V."/>
            <person name="Kopecky J."/>
        </authorList>
    </citation>
    <scope>NUCLEOTIDE SEQUENCE [LARGE SCALE GENOMIC DNA]</scope>
    <source>
        <strain evidence="7 8">15Tr583</strain>
    </source>
</reference>
<dbReference type="PANTHER" id="PTHR43790:SF9">
    <property type="entry name" value="GALACTOFURANOSE TRANSPORTER ATP-BINDING PROTEIN YTFR"/>
    <property type="match status" value="1"/>
</dbReference>
<dbReference type="InterPro" id="IPR027417">
    <property type="entry name" value="P-loop_NTPase"/>
</dbReference>
<feature type="domain" description="ABC transporter" evidence="6">
    <location>
        <begin position="370"/>
        <end position="614"/>
    </location>
</feature>
<gene>
    <name evidence="7" type="ORF">EAS64_33145</name>
</gene>
<dbReference type="SMART" id="SM00382">
    <property type="entry name" value="AAA"/>
    <property type="match status" value="1"/>
</dbReference>
<dbReference type="Gene3D" id="3.40.50.300">
    <property type="entry name" value="P-loop containing nucleotide triphosphate hydrolases"/>
    <property type="match status" value="2"/>
</dbReference>
<accession>A0A6P2BRS8</accession>
<dbReference type="CDD" id="cd03216">
    <property type="entry name" value="ABC_Carb_Monos_I"/>
    <property type="match status" value="1"/>
</dbReference>
<evidence type="ECO:0000256" key="1">
    <source>
        <dbReference type="ARBA" id="ARBA00022448"/>
    </source>
</evidence>
<feature type="region of interest" description="Disordered" evidence="5">
    <location>
        <begin position="1"/>
        <end position="78"/>
    </location>
</feature>
<dbReference type="Proteomes" id="UP000460272">
    <property type="component" value="Unassembled WGS sequence"/>
</dbReference>
<feature type="domain" description="ABC transporter" evidence="6">
    <location>
        <begin position="82"/>
        <end position="333"/>
    </location>
</feature>
<keyword evidence="8" id="KW-1185">Reference proteome</keyword>
<name>A0A6P2BRS8_9ACTN</name>
<keyword evidence="1" id="KW-0813">Transport</keyword>
<evidence type="ECO:0000256" key="2">
    <source>
        <dbReference type="ARBA" id="ARBA00022737"/>
    </source>
</evidence>
<dbReference type="OrthoDB" id="3651648at2"/>
<evidence type="ECO:0000256" key="5">
    <source>
        <dbReference type="SAM" id="MobiDB-lite"/>
    </source>
</evidence>
<keyword evidence="2" id="KW-0677">Repeat</keyword>
<keyword evidence="3" id="KW-0547">Nucleotide-binding</keyword>
<proteinExistence type="predicted"/>
<dbReference type="PROSITE" id="PS50893">
    <property type="entry name" value="ABC_TRANSPORTER_2"/>
    <property type="match status" value="2"/>
</dbReference>
<evidence type="ECO:0000259" key="6">
    <source>
        <dbReference type="PROSITE" id="PS50893"/>
    </source>
</evidence>
<feature type="compositionally biased region" description="Low complexity" evidence="5">
    <location>
        <begin position="16"/>
        <end position="28"/>
    </location>
</feature>
<sequence>MARSAIVSGAQHSVSPGGTTPRTPRCPRGWPPNAGPTARTKLCMTDRRRVLPDSGTPGDSDNGVSLQEPPATGEQAAAVPAVEVRGISKDFGSNRALDSVDLSLAHGEVLGLLGQNGSGKSTLVKVLAGVYDPEPGGRLFVGGEEVALPLAPGQASQIGLSFVYQNLALAPGLSVLENLTLSQRIGGGLSAWEPINWIAEHKTAAAVLDRYDVRLDLDRRTGELAPVDQARLAIVRAAEDLRRYRTRSGYKHSVLVLDEPTVFLPEEEVDRLFDLIRTVVAEGAAVLFISHDLTAVRAITDRVVVLRDGRVLGEEVTADIREEELVDLIVGAPARNGDSAQPVLAPVEDQHAVALTLAAMESAGDQAAVAAGESVIVEHLTDERLHDLSFEIGAGEILGVAGLIGSGAEELPYLLFGARPAGFGTLRLGAETMGVAGLSPQRSVRERIALVPADRAVQGLSQSLTLWENIVMLVEGEHFRRGVFHRGELVTLAREAIRRFLIRPPWAHSVVSTFSGGNQQKALIAKWLLARPRLLLLHEPTQGVDVGARRDIYRFVQSAAALHHMAVLWVTTEFGELAEVCDRVIVVTQGRHTATLAGEELTEEAISAAALRQTREDNR</sequence>
<organism evidence="7 8">
    <name type="scientific">Trebonia kvetii</name>
    <dbReference type="NCBI Taxonomy" id="2480626"/>
    <lineage>
        <taxon>Bacteria</taxon>
        <taxon>Bacillati</taxon>
        <taxon>Actinomycetota</taxon>
        <taxon>Actinomycetes</taxon>
        <taxon>Streptosporangiales</taxon>
        <taxon>Treboniaceae</taxon>
        <taxon>Trebonia</taxon>
    </lineage>
</organism>
<dbReference type="SUPFAM" id="SSF52540">
    <property type="entry name" value="P-loop containing nucleoside triphosphate hydrolases"/>
    <property type="match status" value="2"/>
</dbReference>
<dbReference type="GO" id="GO:0016887">
    <property type="term" value="F:ATP hydrolysis activity"/>
    <property type="evidence" value="ECO:0007669"/>
    <property type="project" value="InterPro"/>
</dbReference>
<keyword evidence="4 7" id="KW-0067">ATP-binding</keyword>
<dbReference type="Pfam" id="PF00005">
    <property type="entry name" value="ABC_tran"/>
    <property type="match status" value="2"/>
</dbReference>
<dbReference type="EMBL" id="RPFW01000007">
    <property type="protein sequence ID" value="TVZ01141.1"/>
    <property type="molecule type" value="Genomic_DNA"/>
</dbReference>
<dbReference type="InterPro" id="IPR003439">
    <property type="entry name" value="ABC_transporter-like_ATP-bd"/>
</dbReference>
<dbReference type="InterPro" id="IPR017871">
    <property type="entry name" value="ABC_transporter-like_CS"/>
</dbReference>
<dbReference type="GO" id="GO:0005524">
    <property type="term" value="F:ATP binding"/>
    <property type="evidence" value="ECO:0007669"/>
    <property type="project" value="UniProtKB-KW"/>
</dbReference>
<evidence type="ECO:0000313" key="7">
    <source>
        <dbReference type="EMBL" id="TVZ01141.1"/>
    </source>
</evidence>
<dbReference type="PROSITE" id="PS00211">
    <property type="entry name" value="ABC_TRANSPORTER_1"/>
    <property type="match status" value="1"/>
</dbReference>
<dbReference type="InterPro" id="IPR003593">
    <property type="entry name" value="AAA+_ATPase"/>
</dbReference>
<dbReference type="InterPro" id="IPR050107">
    <property type="entry name" value="ABC_carbohydrate_import_ATPase"/>
</dbReference>
<protein>
    <submittedName>
        <fullName evidence="7">Sugar ABC transporter ATP-binding protein</fullName>
    </submittedName>
</protein>
<comment type="caution">
    <text evidence="7">The sequence shown here is derived from an EMBL/GenBank/DDBJ whole genome shotgun (WGS) entry which is preliminary data.</text>
</comment>